<dbReference type="GO" id="GO:0006310">
    <property type="term" value="P:DNA recombination"/>
    <property type="evidence" value="ECO:0007669"/>
    <property type="project" value="UniProtKB-KW"/>
</dbReference>
<sequence length="340" mass="39103">MGRKNKTYSKDLHQQAYDRLTGMQAFGESKKEAMANGTAQNKIFSFNTYQTYWKHTKYFLKYVKELHPECTTLKSAKKYVNEWLQSRVDQGLSAWTIQTEAKALGKLYGIQPDDPDYFQPPKRNRAEIKRSRGDRVRDLHFSKTNNDELIKFCQGTGLRRSELEALRGSDLMTKAEIESEIAKIEAIPESQRQAADEKHLGVLRDTRMFDCEYFLHVRNGKGGRERISPIIGKNAGQILERMKNTAADEKVWQHVNANADIHAYRGDYATTIYKAHAREIDDIPFDRVNKGTGKRFQSEVYVCRKDEAGKRLDKAAMLICSKALGHNRIEVVANNYIRAL</sequence>
<keyword evidence="1" id="KW-0233">DNA recombination</keyword>
<reference evidence="2" key="2">
    <citation type="submission" date="2015-07" db="EMBL/GenBank/DDBJ databases">
        <title>Plasmids, circular viruses and viroids from rat gut.</title>
        <authorList>
            <person name="Jorgensen T.J."/>
            <person name="Hansen M.A."/>
            <person name="Xu Z."/>
            <person name="Tabak M.A."/>
            <person name="Sorensen S.J."/>
            <person name="Hansen L.H."/>
        </authorList>
    </citation>
    <scope>NUCLEOTIDE SEQUENCE</scope>
    <source>
        <plasmid evidence="2">pRGRH0268</plasmid>
    </source>
</reference>
<organism evidence="2">
    <name type="scientific">uncultured prokaryote</name>
    <dbReference type="NCBI Taxonomy" id="198431"/>
    <lineage>
        <taxon>unclassified sequences</taxon>
        <taxon>environmental samples</taxon>
    </lineage>
</organism>
<reference evidence="2" key="1">
    <citation type="submission" date="2015-06" db="EMBL/GenBank/DDBJ databases">
        <authorList>
            <person name="Joergensen T."/>
        </authorList>
    </citation>
    <scope>NUCLEOTIDE SEQUENCE</scope>
    <source>
        <plasmid evidence="2">pRGRH0268</plasmid>
    </source>
</reference>
<protein>
    <recommendedName>
        <fullName evidence="3">Tyr recombinase domain-containing protein</fullName>
    </recommendedName>
</protein>
<dbReference type="AlphaFoldDB" id="A0A0H5PY55"/>
<dbReference type="GO" id="GO:0015074">
    <property type="term" value="P:DNA integration"/>
    <property type="evidence" value="ECO:0007669"/>
    <property type="project" value="InterPro"/>
</dbReference>
<dbReference type="InterPro" id="IPR011010">
    <property type="entry name" value="DNA_brk_join_enz"/>
</dbReference>
<evidence type="ECO:0008006" key="3">
    <source>
        <dbReference type="Google" id="ProtNLM"/>
    </source>
</evidence>
<evidence type="ECO:0000313" key="2">
    <source>
        <dbReference type="EMBL" id="CRY94498.1"/>
    </source>
</evidence>
<dbReference type="InterPro" id="IPR013762">
    <property type="entry name" value="Integrase-like_cat_sf"/>
</dbReference>
<dbReference type="GO" id="GO:0003677">
    <property type="term" value="F:DNA binding"/>
    <property type="evidence" value="ECO:0007669"/>
    <property type="project" value="InterPro"/>
</dbReference>
<geneLocation type="plasmid" evidence="2">
    <name>pRGRH0268</name>
</geneLocation>
<name>A0A0H5PY55_9ZZZZ</name>
<dbReference type="Gene3D" id="1.10.443.10">
    <property type="entry name" value="Intergrase catalytic core"/>
    <property type="match status" value="1"/>
</dbReference>
<evidence type="ECO:0000256" key="1">
    <source>
        <dbReference type="ARBA" id="ARBA00023172"/>
    </source>
</evidence>
<proteinExistence type="predicted"/>
<dbReference type="EMBL" id="LN852940">
    <property type="protein sequence ID" value="CRY94498.1"/>
    <property type="molecule type" value="Genomic_DNA"/>
</dbReference>
<keyword evidence="2" id="KW-0614">Plasmid</keyword>
<dbReference type="SUPFAM" id="SSF56349">
    <property type="entry name" value="DNA breaking-rejoining enzymes"/>
    <property type="match status" value="1"/>
</dbReference>
<accession>A0A0H5PY55</accession>